<organism evidence="1 2">
    <name type="scientific">Mythimna separata</name>
    <name type="common">Oriental armyworm</name>
    <name type="synonym">Pseudaletia separata</name>
    <dbReference type="NCBI Taxonomy" id="271217"/>
    <lineage>
        <taxon>Eukaryota</taxon>
        <taxon>Metazoa</taxon>
        <taxon>Ecdysozoa</taxon>
        <taxon>Arthropoda</taxon>
        <taxon>Hexapoda</taxon>
        <taxon>Insecta</taxon>
        <taxon>Pterygota</taxon>
        <taxon>Neoptera</taxon>
        <taxon>Endopterygota</taxon>
        <taxon>Lepidoptera</taxon>
        <taxon>Glossata</taxon>
        <taxon>Ditrysia</taxon>
        <taxon>Noctuoidea</taxon>
        <taxon>Noctuidae</taxon>
        <taxon>Noctuinae</taxon>
        <taxon>Hadenini</taxon>
        <taxon>Mythimna</taxon>
    </lineage>
</organism>
<accession>A0AAD7YH08</accession>
<dbReference type="Proteomes" id="UP001231518">
    <property type="component" value="Chromosome 13"/>
</dbReference>
<sequence>MSCGGSDTNTCCAATSPSESAWSATHDDTLVLARGESYQAAAETATRELSRVQLLDPVYDCVDRIQQLGLKVALHKTEAMSFHGPRTEPPPGSQISIGVRATMKYPGLVLDRRWTFEEHFRRLAPKLDRTGAALNRFLPNLRGPDTPCRFGHRRWESDRRPN</sequence>
<proteinExistence type="predicted"/>
<dbReference type="EMBL" id="JARGEI010000019">
    <property type="protein sequence ID" value="KAJ8714349.1"/>
    <property type="molecule type" value="Genomic_DNA"/>
</dbReference>
<protein>
    <submittedName>
        <fullName evidence="1">Uncharacterized protein</fullName>
    </submittedName>
</protein>
<keyword evidence="2" id="KW-1185">Reference proteome</keyword>
<gene>
    <name evidence="1" type="ORF">PYW07_002574</name>
</gene>
<name>A0AAD7YH08_MYTSE</name>
<evidence type="ECO:0000313" key="1">
    <source>
        <dbReference type="EMBL" id="KAJ8714349.1"/>
    </source>
</evidence>
<reference evidence="1" key="1">
    <citation type="submission" date="2023-03" db="EMBL/GenBank/DDBJ databases">
        <title>Chromosome-level genomes of two armyworms, Mythimna separata and Mythimna loreyi, provide insights into the biosynthesis and reception of sex pheromones.</title>
        <authorList>
            <person name="Zhao H."/>
        </authorList>
    </citation>
    <scope>NUCLEOTIDE SEQUENCE</scope>
    <source>
        <strain evidence="1">BeijingLab</strain>
        <tissue evidence="1">Pupa</tissue>
    </source>
</reference>
<evidence type="ECO:0000313" key="2">
    <source>
        <dbReference type="Proteomes" id="UP001231518"/>
    </source>
</evidence>
<comment type="caution">
    <text evidence="1">The sequence shown here is derived from an EMBL/GenBank/DDBJ whole genome shotgun (WGS) entry which is preliminary data.</text>
</comment>
<dbReference type="AlphaFoldDB" id="A0AAD7YH08"/>